<dbReference type="EMBL" id="JAVRRL010000042">
    <property type="protein sequence ID" value="KAK5111130.1"/>
    <property type="molecule type" value="Genomic_DNA"/>
</dbReference>
<evidence type="ECO:0000313" key="1">
    <source>
        <dbReference type="EMBL" id="KAK5111130.1"/>
    </source>
</evidence>
<evidence type="ECO:0008006" key="3">
    <source>
        <dbReference type="Google" id="ProtNLM"/>
    </source>
</evidence>
<dbReference type="PANTHER" id="PTHR40624:SF1">
    <property type="entry name" value="BIOSYNTHESIS MONOOXYGENASE, PUTATIVE (AFU_ORTHOLOGUE AFUA_1G12025)-RELATED"/>
    <property type="match status" value="1"/>
</dbReference>
<dbReference type="AlphaFoldDB" id="A0AAN7TET8"/>
<accession>A0AAN7TET8</accession>
<protein>
    <recommendedName>
        <fullName evidence="3">ABM domain-containing protein</fullName>
    </recommendedName>
</protein>
<organism evidence="1 2">
    <name type="scientific">Meristemomyces frigidus</name>
    <dbReference type="NCBI Taxonomy" id="1508187"/>
    <lineage>
        <taxon>Eukaryota</taxon>
        <taxon>Fungi</taxon>
        <taxon>Dikarya</taxon>
        <taxon>Ascomycota</taxon>
        <taxon>Pezizomycotina</taxon>
        <taxon>Dothideomycetes</taxon>
        <taxon>Dothideomycetidae</taxon>
        <taxon>Mycosphaerellales</taxon>
        <taxon>Teratosphaeriaceae</taxon>
        <taxon>Meristemomyces</taxon>
    </lineage>
</organism>
<dbReference type="PANTHER" id="PTHR40624">
    <property type="entry name" value="BIOSYNTHESIS MONOOXYGENASE, PUTATIVE (AFU_ORTHOLOGUE AFUA_1G12025)-RELATED"/>
    <property type="match status" value="1"/>
</dbReference>
<proteinExistence type="predicted"/>
<comment type="caution">
    <text evidence="1">The sequence shown here is derived from an EMBL/GenBank/DDBJ whole genome shotgun (WGS) entry which is preliminary data.</text>
</comment>
<dbReference type="Gene3D" id="3.30.70.100">
    <property type="match status" value="1"/>
</dbReference>
<gene>
    <name evidence="1" type="ORF">LTR62_005329</name>
</gene>
<dbReference type="SUPFAM" id="SSF54909">
    <property type="entry name" value="Dimeric alpha+beta barrel"/>
    <property type="match status" value="1"/>
</dbReference>
<dbReference type="Proteomes" id="UP001310890">
    <property type="component" value="Unassembled WGS sequence"/>
</dbReference>
<sequence>MGDNMALLCMLHPGTPEKQKRCLDLLRRSAREYYRQPSAKCTTWSYFTPFPPPKPGKPANPAIGGMEIYTSKKALQSQVDDPAYFQSYHDTVKRENLYTKEEELVAWYRAAGFEARQGGGKEGEGVLISISRMQCKDRQKVVETITDFAKWVLANEPFVLTYALFTRPKAPNEVVLFVRYADGKGLKSHGEAPEHVEVVKKLSTLLTGSLGKGTTLWQEVGDSFASQADDASGSRSKL</sequence>
<dbReference type="InterPro" id="IPR011008">
    <property type="entry name" value="Dimeric_a/b-barrel"/>
</dbReference>
<name>A0AAN7TET8_9PEZI</name>
<evidence type="ECO:0000313" key="2">
    <source>
        <dbReference type="Proteomes" id="UP001310890"/>
    </source>
</evidence>
<reference evidence="1" key="1">
    <citation type="submission" date="2023-08" db="EMBL/GenBank/DDBJ databases">
        <title>Black Yeasts Isolated from many extreme environments.</title>
        <authorList>
            <person name="Coleine C."/>
            <person name="Stajich J.E."/>
            <person name="Selbmann L."/>
        </authorList>
    </citation>
    <scope>NUCLEOTIDE SEQUENCE</scope>
    <source>
        <strain evidence="1">CCFEE 5401</strain>
    </source>
</reference>